<reference evidence="1 2" key="1">
    <citation type="submission" date="2023-09" db="EMBL/GenBank/DDBJ databases">
        <authorList>
            <person name="Rey-Velasco X."/>
        </authorList>
    </citation>
    <scope>NUCLEOTIDE SEQUENCE [LARGE SCALE GENOMIC DNA]</scope>
    <source>
        <strain evidence="1 2">F297</strain>
    </source>
</reference>
<evidence type="ECO:0000313" key="1">
    <source>
        <dbReference type="EMBL" id="MDT0651324.1"/>
    </source>
</evidence>
<dbReference type="Proteomes" id="UP001248819">
    <property type="component" value="Unassembled WGS sequence"/>
</dbReference>
<protein>
    <submittedName>
        <fullName evidence="1">Uncharacterized protein</fullName>
    </submittedName>
</protein>
<name>A0ABU3CYB8_9FLAO</name>
<keyword evidence="2" id="KW-1185">Reference proteome</keyword>
<evidence type="ECO:0000313" key="2">
    <source>
        <dbReference type="Proteomes" id="UP001248819"/>
    </source>
</evidence>
<gene>
    <name evidence="1" type="ORF">RM529_14310</name>
</gene>
<dbReference type="RefSeq" id="WP_311485448.1">
    <property type="nucleotide sequence ID" value="NZ_JAVRHP010000101.1"/>
</dbReference>
<sequence>MNEYIATVQNLHIKYAVTLKDILEKRDREAEQLNNYLKELGYEG</sequence>
<accession>A0ABU3CYB8</accession>
<proteinExistence type="predicted"/>
<dbReference type="EMBL" id="JAVRHP010000101">
    <property type="protein sequence ID" value="MDT0651324.1"/>
    <property type="molecule type" value="Genomic_DNA"/>
</dbReference>
<organism evidence="1 2">
    <name type="scientific">Autumnicola edwardsiae</name>
    <dbReference type="NCBI Taxonomy" id="3075594"/>
    <lineage>
        <taxon>Bacteria</taxon>
        <taxon>Pseudomonadati</taxon>
        <taxon>Bacteroidota</taxon>
        <taxon>Flavobacteriia</taxon>
        <taxon>Flavobacteriales</taxon>
        <taxon>Flavobacteriaceae</taxon>
        <taxon>Autumnicola</taxon>
    </lineage>
</organism>
<comment type="caution">
    <text evidence="1">The sequence shown here is derived from an EMBL/GenBank/DDBJ whole genome shotgun (WGS) entry which is preliminary data.</text>
</comment>